<dbReference type="RefSeq" id="WP_008381634.1">
    <property type="nucleotide sequence ID" value="NZ_BAOP01000041.1"/>
</dbReference>
<accession>M3VH64</accession>
<proteinExistence type="predicted"/>
<dbReference type="EMBL" id="BAOP01000041">
    <property type="protein sequence ID" value="GAC81684.1"/>
    <property type="molecule type" value="Genomic_DNA"/>
</dbReference>
<dbReference type="AlphaFoldDB" id="M3VH64"/>
<comment type="caution">
    <text evidence="1">The sequence shown here is derived from an EMBL/GenBank/DDBJ whole genome shotgun (WGS) entry which is preliminary data.</text>
</comment>
<name>M3VH64_GORML</name>
<dbReference type="STRING" id="410332.SAMN04488550_4156"/>
<keyword evidence="2" id="KW-1185">Reference proteome</keyword>
<dbReference type="Proteomes" id="UP000035009">
    <property type="component" value="Unassembled WGS sequence"/>
</dbReference>
<evidence type="ECO:0000313" key="1">
    <source>
        <dbReference type="EMBL" id="GAC81684.1"/>
    </source>
</evidence>
<protein>
    <submittedName>
        <fullName evidence="1">Uncharacterized protein</fullName>
    </submittedName>
</protein>
<gene>
    <name evidence="1" type="ORF">GM1_041_00550</name>
</gene>
<sequence length="126" mass="14522">MSTNLHTVTIHGDTVNEDDWTSYENVRIEFACSGDETSECHQYPDCGCADWDDHHEANLGPEHAAVPHKQCWMQDWFDNDCIVPMTEDVVFPLIRDDGRWKPGMSGPIRTTFELDYIAWQFEDGAR</sequence>
<organism evidence="1 2">
    <name type="scientific">Gordonia malaquae NBRC 108250</name>
    <dbReference type="NCBI Taxonomy" id="1223542"/>
    <lineage>
        <taxon>Bacteria</taxon>
        <taxon>Bacillati</taxon>
        <taxon>Actinomycetota</taxon>
        <taxon>Actinomycetes</taxon>
        <taxon>Mycobacteriales</taxon>
        <taxon>Gordoniaceae</taxon>
        <taxon>Gordonia</taxon>
    </lineage>
</organism>
<evidence type="ECO:0000313" key="2">
    <source>
        <dbReference type="Proteomes" id="UP000035009"/>
    </source>
</evidence>
<reference evidence="1 2" key="1">
    <citation type="submission" date="2013-02" db="EMBL/GenBank/DDBJ databases">
        <title>Whole genome shotgun sequence of Gordonia malaquae NBRC 108250.</title>
        <authorList>
            <person name="Yoshida I."/>
            <person name="Hosoyama A."/>
            <person name="Tsuchikane K."/>
            <person name="Ando Y."/>
            <person name="Baba S."/>
            <person name="Ohji S."/>
            <person name="Hamada M."/>
            <person name="Tamura T."/>
            <person name="Yamazoe A."/>
            <person name="Yamazaki S."/>
            <person name="Fujita N."/>
        </authorList>
    </citation>
    <scope>NUCLEOTIDE SEQUENCE [LARGE SCALE GENOMIC DNA]</scope>
    <source>
        <strain evidence="1 2">NBRC 108250</strain>
    </source>
</reference>